<dbReference type="EMBL" id="NNRL01000163">
    <property type="protein sequence ID" value="OYR10724.1"/>
    <property type="molecule type" value="Genomic_DNA"/>
</dbReference>
<gene>
    <name evidence="1" type="ORF">CEV33_2189</name>
</gene>
<comment type="caution">
    <text evidence="1">The sequence shown here is derived from an EMBL/GenBank/DDBJ whole genome shotgun (WGS) entry which is preliminary data.</text>
</comment>
<dbReference type="Proteomes" id="UP000216478">
    <property type="component" value="Unassembled WGS sequence"/>
</dbReference>
<keyword evidence="2" id="KW-1185">Reference proteome</keyword>
<proteinExistence type="predicted"/>
<reference evidence="1 2" key="1">
    <citation type="submission" date="2017-07" db="EMBL/GenBank/DDBJ databases">
        <title>Phylogenetic study on the rhizospheric bacterium Ochrobactrum sp. A44.</title>
        <authorList>
            <person name="Krzyzanowska D.M."/>
            <person name="Ossowicki A."/>
            <person name="Rajewska M."/>
            <person name="Maciag T."/>
            <person name="Kaczynski Z."/>
            <person name="Czerwicka M."/>
            <person name="Jafra S."/>
        </authorList>
    </citation>
    <scope>NUCLEOTIDE SEQUENCE [LARGE SCALE GENOMIC DNA]</scope>
    <source>
        <strain evidence="1 2">OgA9a</strain>
    </source>
</reference>
<evidence type="ECO:0000313" key="2">
    <source>
        <dbReference type="Proteomes" id="UP000216478"/>
    </source>
</evidence>
<name>A0A256F7A6_9HYPH</name>
<dbReference type="AlphaFoldDB" id="A0A256F7A6"/>
<protein>
    <submittedName>
        <fullName evidence="1">Uncharacterized protein</fullName>
    </submittedName>
</protein>
<sequence length="161" mass="18078">MEAKAGAPAMTPADTLTFDNTTQPITEWALDYGITAKIIIDRLNRGWTAEQAITIPMHVAPKQRLISPELKKYIHRRPRLKRSANKDNPVKKRKIKTIDAFGESRSIEQWSKLVGISYKIIMLRLCEGIEIEDALTMPLKPKGRKKVKVNVSSEAGGGKEL</sequence>
<organism evidence="1 2">
    <name type="scientific">Brucella grignonensis</name>
    <dbReference type="NCBI Taxonomy" id="94627"/>
    <lineage>
        <taxon>Bacteria</taxon>
        <taxon>Pseudomonadati</taxon>
        <taxon>Pseudomonadota</taxon>
        <taxon>Alphaproteobacteria</taxon>
        <taxon>Hyphomicrobiales</taxon>
        <taxon>Brucellaceae</taxon>
        <taxon>Brucella/Ochrobactrum group</taxon>
        <taxon>Brucella</taxon>
    </lineage>
</organism>
<evidence type="ECO:0000313" key="1">
    <source>
        <dbReference type="EMBL" id="OYR10724.1"/>
    </source>
</evidence>
<accession>A0A256F7A6</accession>